<evidence type="ECO:0000256" key="1">
    <source>
        <dbReference type="SAM" id="MobiDB-lite"/>
    </source>
</evidence>
<dbReference type="PATRIC" id="fig|1036673.3.peg.4164"/>
<evidence type="ECO:0000313" key="2">
    <source>
        <dbReference type="EMBL" id="AEI43061.1"/>
    </source>
</evidence>
<dbReference type="KEGG" id="pms:KNP414_04531"/>
<protein>
    <submittedName>
        <fullName evidence="2">Uncharacterized protein</fullName>
    </submittedName>
</protein>
<reference evidence="3" key="1">
    <citation type="submission" date="2011-06" db="EMBL/GenBank/DDBJ databases">
        <title>Complete genome sequence of Paenibacillus mucilaginosus KNP414.</title>
        <authorList>
            <person name="Wang J."/>
            <person name="Hu S."/>
            <person name="Hu X."/>
            <person name="Zhang B."/>
            <person name="Dong D."/>
            <person name="Zhang S."/>
            <person name="Zhao K."/>
            <person name="Wu D."/>
        </authorList>
    </citation>
    <scope>NUCLEOTIDE SEQUENCE [LARGE SCALE GENOMIC DNA]</scope>
    <source>
        <strain evidence="3">KNP414</strain>
    </source>
</reference>
<feature type="region of interest" description="Disordered" evidence="1">
    <location>
        <begin position="1"/>
        <end position="20"/>
    </location>
</feature>
<sequence>MARSLFAAGAPFAGTKKGKTGAKKALTGRGWGAIFYIILFQ</sequence>
<dbReference type="AlphaFoldDB" id="F8F9D3"/>
<dbReference type="HOGENOM" id="CLU_3273793_0_0_9"/>
<accession>F8F9D3</accession>
<gene>
    <name evidence="2" type="ordered locus">KNP414_04531</name>
</gene>
<proteinExistence type="predicted"/>
<dbReference type="EMBL" id="CP002869">
    <property type="protein sequence ID" value="AEI43061.1"/>
    <property type="molecule type" value="Genomic_DNA"/>
</dbReference>
<organism evidence="2 3">
    <name type="scientific">Paenibacillus mucilaginosus (strain KNP414)</name>
    <dbReference type="NCBI Taxonomy" id="1036673"/>
    <lineage>
        <taxon>Bacteria</taxon>
        <taxon>Bacillati</taxon>
        <taxon>Bacillota</taxon>
        <taxon>Bacilli</taxon>
        <taxon>Bacillales</taxon>
        <taxon>Paenibacillaceae</taxon>
        <taxon>Paenibacillus</taxon>
    </lineage>
</organism>
<evidence type="ECO:0000313" key="3">
    <source>
        <dbReference type="Proteomes" id="UP000006620"/>
    </source>
</evidence>
<name>F8F9D3_PAEMK</name>
<dbReference type="Proteomes" id="UP000006620">
    <property type="component" value="Chromosome"/>
</dbReference>
<reference evidence="2 3" key="2">
    <citation type="journal article" date="2013" name="Genome Announc.">
        <title>Genome Sequence of Growth-Improving Paenibacillus mucilaginosus Strain KNP414.</title>
        <authorList>
            <person name="Lu J.J."/>
            <person name="Wang J.F."/>
            <person name="Hu X.F."/>
        </authorList>
    </citation>
    <scope>NUCLEOTIDE SEQUENCE [LARGE SCALE GENOMIC DNA]</scope>
    <source>
        <strain evidence="2 3">KNP414</strain>
    </source>
</reference>